<dbReference type="PANTHER" id="PTHR43229:SF2">
    <property type="entry name" value="NODULATION PROTEIN J"/>
    <property type="match status" value="1"/>
</dbReference>
<dbReference type="OrthoDB" id="670210at2"/>
<feature type="transmembrane region" description="Helical" evidence="5">
    <location>
        <begin position="188"/>
        <end position="211"/>
    </location>
</feature>
<proteinExistence type="inferred from homology"/>
<keyword evidence="4 5" id="KW-0472">Membrane</keyword>
<feature type="transmembrane region" description="Helical" evidence="5">
    <location>
        <begin position="156"/>
        <end position="182"/>
    </location>
</feature>
<feature type="transmembrane region" description="Helical" evidence="5">
    <location>
        <begin position="223"/>
        <end position="244"/>
    </location>
</feature>
<evidence type="ECO:0000256" key="5">
    <source>
        <dbReference type="RuleBase" id="RU361157"/>
    </source>
</evidence>
<keyword evidence="8" id="KW-1185">Reference proteome</keyword>
<dbReference type="InterPro" id="IPR013525">
    <property type="entry name" value="ABC2_TM"/>
</dbReference>
<dbReference type="PROSITE" id="PS51012">
    <property type="entry name" value="ABC_TM2"/>
    <property type="match status" value="1"/>
</dbReference>
<evidence type="ECO:0000256" key="2">
    <source>
        <dbReference type="ARBA" id="ARBA00022692"/>
    </source>
</evidence>
<name>A0A0S4LF99_9BACT</name>
<feature type="transmembrane region" description="Helical" evidence="5">
    <location>
        <begin position="112"/>
        <end position="135"/>
    </location>
</feature>
<accession>A0A0S4LF99</accession>
<reference evidence="8" key="1">
    <citation type="submission" date="2015-10" db="EMBL/GenBank/DDBJ databases">
        <authorList>
            <person name="Luecker S."/>
            <person name="Luecker S."/>
        </authorList>
    </citation>
    <scope>NUCLEOTIDE SEQUENCE [LARGE SCALE GENOMIC DNA]</scope>
</reference>
<keyword evidence="5" id="KW-0813">Transport</keyword>
<dbReference type="PRINTS" id="PR00164">
    <property type="entry name" value="ABC2TRNSPORT"/>
</dbReference>
<comment type="similarity">
    <text evidence="5">Belongs to the ABC-2 integral membrane protein family.</text>
</comment>
<evidence type="ECO:0000256" key="1">
    <source>
        <dbReference type="ARBA" id="ARBA00004141"/>
    </source>
</evidence>
<dbReference type="Pfam" id="PF01061">
    <property type="entry name" value="ABC2_membrane"/>
    <property type="match status" value="1"/>
</dbReference>
<dbReference type="EMBL" id="CZPZ01000012">
    <property type="protein sequence ID" value="CUS35402.1"/>
    <property type="molecule type" value="Genomic_DNA"/>
</dbReference>
<feature type="transmembrane region" description="Helical" evidence="5">
    <location>
        <begin position="74"/>
        <end position="92"/>
    </location>
</feature>
<comment type="subcellular location">
    <subcellularLocation>
        <location evidence="5">Cell membrane</location>
        <topology evidence="5">Multi-pass membrane protein</topology>
    </subcellularLocation>
    <subcellularLocation>
        <location evidence="1">Membrane</location>
        <topology evidence="1">Multi-pass membrane protein</topology>
    </subcellularLocation>
</comment>
<feature type="transmembrane region" description="Helical" evidence="5">
    <location>
        <begin position="278"/>
        <end position="298"/>
    </location>
</feature>
<keyword evidence="3 5" id="KW-1133">Transmembrane helix</keyword>
<dbReference type="InterPro" id="IPR051784">
    <property type="entry name" value="Nod_factor_ABC_transporter"/>
</dbReference>
<dbReference type="STRING" id="1742973.COMA2_20252"/>
<protein>
    <recommendedName>
        <fullName evidence="5">Transport permease protein</fullName>
    </recommendedName>
</protein>
<dbReference type="InterPro" id="IPR047817">
    <property type="entry name" value="ABC2_TM_bact-type"/>
</dbReference>
<dbReference type="PIRSF" id="PIRSF006648">
    <property type="entry name" value="DrrB"/>
    <property type="match status" value="1"/>
</dbReference>
<evidence type="ECO:0000313" key="7">
    <source>
        <dbReference type="EMBL" id="CUS35402.1"/>
    </source>
</evidence>
<feature type="domain" description="ABC transmembrane type-2" evidence="6">
    <location>
        <begin position="74"/>
        <end position="307"/>
    </location>
</feature>
<dbReference type="GO" id="GO:0043190">
    <property type="term" value="C:ATP-binding cassette (ABC) transporter complex"/>
    <property type="evidence" value="ECO:0007669"/>
    <property type="project" value="InterPro"/>
</dbReference>
<dbReference type="InterPro" id="IPR000412">
    <property type="entry name" value="ABC_2_transport"/>
</dbReference>
<keyword evidence="5" id="KW-1003">Cell membrane</keyword>
<dbReference type="Proteomes" id="UP000198736">
    <property type="component" value="Unassembled WGS sequence"/>
</dbReference>
<organism evidence="7 8">
    <name type="scientific">Candidatus Nitrospira nitrificans</name>
    <dbReference type="NCBI Taxonomy" id="1742973"/>
    <lineage>
        <taxon>Bacteria</taxon>
        <taxon>Pseudomonadati</taxon>
        <taxon>Nitrospirota</taxon>
        <taxon>Nitrospiria</taxon>
        <taxon>Nitrospirales</taxon>
        <taxon>Nitrospiraceae</taxon>
        <taxon>Nitrospira</taxon>
    </lineage>
</organism>
<gene>
    <name evidence="7" type="ORF">COMA2_20252</name>
</gene>
<dbReference type="GO" id="GO:0140359">
    <property type="term" value="F:ABC-type transporter activity"/>
    <property type="evidence" value="ECO:0007669"/>
    <property type="project" value="InterPro"/>
</dbReference>
<keyword evidence="2 5" id="KW-0812">Transmembrane</keyword>
<evidence type="ECO:0000256" key="3">
    <source>
        <dbReference type="ARBA" id="ARBA00022989"/>
    </source>
</evidence>
<dbReference type="PANTHER" id="PTHR43229">
    <property type="entry name" value="NODULATION PROTEIN J"/>
    <property type="match status" value="1"/>
</dbReference>
<dbReference type="AlphaFoldDB" id="A0A0S4LF99"/>
<evidence type="ECO:0000313" key="8">
    <source>
        <dbReference type="Proteomes" id="UP000198736"/>
    </source>
</evidence>
<evidence type="ECO:0000259" key="6">
    <source>
        <dbReference type="PROSITE" id="PS51012"/>
    </source>
</evidence>
<evidence type="ECO:0000256" key="4">
    <source>
        <dbReference type="ARBA" id="ARBA00023136"/>
    </source>
</evidence>
<sequence>MCLSHIPGAAFRTKFRRRSNRQASNVVKRLQEALPSPGFSFRVSRFTFHVMKDYWQEISALTMRWVRRLSREKFSMLFTLVQPMLFWLIFFGNLFQRAADTEVMQAPNYISFLAAGVVVMTVLNNGLAGGVDLLFDKENGFLERLMSTPIHRTSVILSRFIFVMAITSMQVLVILGVAYLFGVQPATGLLGVATILLIGMMFGVGLTAISMAMAFSVKSHGDFFSVLGFLSLPMIFLSSALVPLTAMPGWMSFLAQFNPMTWAIDAVRPLILSGWTEALPHVGMVVLVMLVFDALCLYGGAKAFRRAMG</sequence>